<accession>E3K3A1</accession>
<dbReference type="KEGG" id="pgr:PGTG_04914"/>
<dbReference type="InParanoid" id="E3K3A1"/>
<evidence type="ECO:0000313" key="3">
    <source>
        <dbReference type="Proteomes" id="UP000008783"/>
    </source>
</evidence>
<organism evidence="2 3">
    <name type="scientific">Puccinia graminis f. sp. tritici (strain CRL 75-36-700-3 / race SCCL)</name>
    <name type="common">Black stem rust fungus</name>
    <dbReference type="NCBI Taxonomy" id="418459"/>
    <lineage>
        <taxon>Eukaryota</taxon>
        <taxon>Fungi</taxon>
        <taxon>Dikarya</taxon>
        <taxon>Basidiomycota</taxon>
        <taxon>Pucciniomycotina</taxon>
        <taxon>Pucciniomycetes</taxon>
        <taxon>Pucciniales</taxon>
        <taxon>Pucciniaceae</taxon>
        <taxon>Puccinia</taxon>
    </lineage>
</organism>
<sequence length="434" mass="47784">MASQELPTGLFTLFDEYPLMTKYQNRRIAPIMLLISIILLICLTVFNILTQGRSLHYKTFLSSQFFNQTISANGDNITCQPVTMELSESFVPVVPIGDASQLSVSSRGFQWSIYAVLPPGGSESGNTTTGFLYSGEKLNCIIVYAHHVYNFETRNLKFNSCASCLLITGFTIKICTLYDSATLKLPKFARLFYNSIPDLGLNGASKLDQIYHEMSIPAHSLPVSAFPPSYSETQISLYENDSISWHQVLQLSSWLGNISLIPAPADDSSQESSMFNNFTVFDTLFDAFIATDGVDGSSGFQIRVKKIGTVKPLGQVYNLNRIPEAWGRAFKYSLLMNGDLMYAANKDLSGANGKQIGVNYVCTKTTKEWQTIPKVVSVTVGSTLAVFSACFTILVAVARRLDSFQSSDEEAHQMTASPTQSANELDTEVCQVAT</sequence>
<reference key="1">
    <citation type="submission" date="2007-01" db="EMBL/GenBank/DDBJ databases">
        <title>The Genome Sequence of Puccinia graminis f. sp. tritici Strain CRL 75-36-700-3.</title>
        <authorList>
            <consortium name="The Broad Institute Genome Sequencing Platform"/>
            <person name="Birren B."/>
            <person name="Lander E."/>
            <person name="Galagan J."/>
            <person name="Nusbaum C."/>
            <person name="Devon K."/>
            <person name="Cuomo C."/>
            <person name="Jaffe D."/>
            <person name="Butler J."/>
            <person name="Alvarez P."/>
            <person name="Gnerre S."/>
            <person name="Grabherr M."/>
            <person name="Mauceli E."/>
            <person name="Brockman W."/>
            <person name="Young S."/>
            <person name="LaButti K."/>
            <person name="Sykes S."/>
            <person name="DeCaprio D."/>
            <person name="Crawford M."/>
            <person name="Koehrsen M."/>
            <person name="Engels R."/>
            <person name="Montgomery P."/>
            <person name="Pearson M."/>
            <person name="Howarth C."/>
            <person name="Larson L."/>
            <person name="White J."/>
            <person name="Zeng Q."/>
            <person name="Kodira C."/>
            <person name="Yandava C."/>
            <person name="Alvarado L."/>
            <person name="O'Leary S."/>
            <person name="Szabo L."/>
            <person name="Dean R."/>
            <person name="Schein J."/>
        </authorList>
    </citation>
    <scope>NUCLEOTIDE SEQUENCE</scope>
    <source>
        <strain>CRL 75-36-700-3</strain>
    </source>
</reference>
<keyword evidence="3" id="KW-1185">Reference proteome</keyword>
<feature type="transmembrane region" description="Helical" evidence="1">
    <location>
        <begin position="375"/>
        <end position="397"/>
    </location>
</feature>
<dbReference type="EMBL" id="DS178271">
    <property type="protein sequence ID" value="EFP78958.2"/>
    <property type="molecule type" value="Genomic_DNA"/>
</dbReference>
<evidence type="ECO:0000256" key="1">
    <source>
        <dbReference type="SAM" id="Phobius"/>
    </source>
</evidence>
<reference evidence="3" key="2">
    <citation type="journal article" date="2011" name="Proc. Natl. Acad. Sci. U.S.A.">
        <title>Obligate biotrophy features unraveled by the genomic analysis of rust fungi.</title>
        <authorList>
            <person name="Duplessis S."/>
            <person name="Cuomo C.A."/>
            <person name="Lin Y.-C."/>
            <person name="Aerts A."/>
            <person name="Tisserant E."/>
            <person name="Veneault-Fourrey C."/>
            <person name="Joly D.L."/>
            <person name="Hacquard S."/>
            <person name="Amselem J."/>
            <person name="Cantarel B.L."/>
            <person name="Chiu R."/>
            <person name="Coutinho P.M."/>
            <person name="Feau N."/>
            <person name="Field M."/>
            <person name="Frey P."/>
            <person name="Gelhaye E."/>
            <person name="Goldberg J."/>
            <person name="Grabherr M.G."/>
            <person name="Kodira C.D."/>
            <person name="Kohler A."/>
            <person name="Kuees U."/>
            <person name="Lindquist E.A."/>
            <person name="Lucas S.M."/>
            <person name="Mago R."/>
            <person name="Mauceli E."/>
            <person name="Morin E."/>
            <person name="Murat C."/>
            <person name="Pangilinan J.L."/>
            <person name="Park R."/>
            <person name="Pearson M."/>
            <person name="Quesneville H."/>
            <person name="Rouhier N."/>
            <person name="Sakthikumar S."/>
            <person name="Salamov A.A."/>
            <person name="Schmutz J."/>
            <person name="Selles B."/>
            <person name="Shapiro H."/>
            <person name="Tanguay P."/>
            <person name="Tuskan G.A."/>
            <person name="Henrissat B."/>
            <person name="Van de Peer Y."/>
            <person name="Rouze P."/>
            <person name="Ellis J.G."/>
            <person name="Dodds P.N."/>
            <person name="Schein J.E."/>
            <person name="Zhong S."/>
            <person name="Hamelin R.C."/>
            <person name="Grigoriev I.V."/>
            <person name="Szabo L.J."/>
            <person name="Martin F."/>
        </authorList>
    </citation>
    <scope>NUCLEOTIDE SEQUENCE [LARGE SCALE GENOMIC DNA]</scope>
    <source>
        <strain evidence="3">CRL 75-36-700-3 / race SCCL</strain>
    </source>
</reference>
<keyword evidence="1" id="KW-0812">Transmembrane</keyword>
<name>E3K3A1_PUCGT</name>
<dbReference type="HOGENOM" id="CLU_035165_1_0_1"/>
<dbReference type="AlphaFoldDB" id="E3K3A1"/>
<evidence type="ECO:0000313" key="2">
    <source>
        <dbReference type="EMBL" id="EFP78958.2"/>
    </source>
</evidence>
<dbReference type="Proteomes" id="UP000008783">
    <property type="component" value="Unassembled WGS sequence"/>
</dbReference>
<protein>
    <submittedName>
        <fullName evidence="2">Uncharacterized protein</fullName>
    </submittedName>
</protein>
<gene>
    <name evidence="2" type="ORF">PGTG_04914</name>
</gene>
<dbReference type="OrthoDB" id="3227170at2759"/>
<dbReference type="GeneID" id="10537146"/>
<dbReference type="RefSeq" id="XP_003323377.2">
    <property type="nucleotide sequence ID" value="XM_003323329.2"/>
</dbReference>
<keyword evidence="1" id="KW-0472">Membrane</keyword>
<feature type="transmembrane region" description="Helical" evidence="1">
    <location>
        <begin position="28"/>
        <end position="49"/>
    </location>
</feature>
<keyword evidence="1" id="KW-1133">Transmembrane helix</keyword>
<proteinExistence type="predicted"/>
<dbReference type="VEuPathDB" id="FungiDB:PGTG_04914"/>